<keyword evidence="3" id="KW-0408">Iron</keyword>
<evidence type="ECO:0000259" key="5">
    <source>
        <dbReference type="Pfam" id="PF02662"/>
    </source>
</evidence>
<dbReference type="GO" id="GO:0046872">
    <property type="term" value="F:metal ion binding"/>
    <property type="evidence" value="ECO:0007669"/>
    <property type="project" value="UniProtKB-KW"/>
</dbReference>
<sequence length="133" mass="14958">MFEPKMICFYCKWCTYTGADLAGTSRMKYVSNGVVLKTMCSSRIDPQHVLEAFKKGADGVLIGGCHYGDCHYVTGNQLTHNRVTMLQKILPDFGIDPHRLRIEWISAAEGAKLVKVINTFTEDLRAMGPRRSE</sequence>
<proteinExistence type="predicted"/>
<accession>A0A1F5R4B8</accession>
<reference evidence="6 7" key="1">
    <citation type="journal article" date="2016" name="Nat. Commun.">
        <title>Thousands of microbial genomes shed light on interconnected biogeochemical processes in an aquifer system.</title>
        <authorList>
            <person name="Anantharaman K."/>
            <person name="Brown C.T."/>
            <person name="Hug L.A."/>
            <person name="Sharon I."/>
            <person name="Castelle C.J."/>
            <person name="Probst A.J."/>
            <person name="Thomas B.C."/>
            <person name="Singh A."/>
            <person name="Wilkins M.J."/>
            <person name="Karaoz U."/>
            <person name="Brodie E.L."/>
            <person name="Williams K.H."/>
            <person name="Hubbard S.S."/>
            <person name="Banfield J.F."/>
        </authorList>
    </citation>
    <scope>NUCLEOTIDE SEQUENCE [LARGE SCALE GENOMIC DNA]</scope>
</reference>
<dbReference type="AlphaFoldDB" id="A0A1F5R4B8"/>
<evidence type="ECO:0000256" key="4">
    <source>
        <dbReference type="ARBA" id="ARBA00023014"/>
    </source>
</evidence>
<dbReference type="Proteomes" id="UP000177230">
    <property type="component" value="Unassembled WGS sequence"/>
</dbReference>
<comment type="caution">
    <text evidence="6">The sequence shown here is derived from an EMBL/GenBank/DDBJ whole genome shotgun (WGS) entry which is preliminary data.</text>
</comment>
<dbReference type="Pfam" id="PF02662">
    <property type="entry name" value="FlpD"/>
    <property type="match status" value="1"/>
</dbReference>
<evidence type="ECO:0000256" key="3">
    <source>
        <dbReference type="ARBA" id="ARBA00023004"/>
    </source>
</evidence>
<evidence type="ECO:0000256" key="2">
    <source>
        <dbReference type="ARBA" id="ARBA00023002"/>
    </source>
</evidence>
<dbReference type="EMBL" id="MFFM01000042">
    <property type="protein sequence ID" value="OGF09300.1"/>
    <property type="molecule type" value="Genomic_DNA"/>
</dbReference>
<evidence type="ECO:0000256" key="1">
    <source>
        <dbReference type="ARBA" id="ARBA00022723"/>
    </source>
</evidence>
<evidence type="ECO:0000313" key="7">
    <source>
        <dbReference type="Proteomes" id="UP000177230"/>
    </source>
</evidence>
<protein>
    <submittedName>
        <fullName evidence="6">Methyl-viologen-reducing hydrogenase subunit delta</fullName>
    </submittedName>
</protein>
<dbReference type="GO" id="GO:0016491">
    <property type="term" value="F:oxidoreductase activity"/>
    <property type="evidence" value="ECO:0007669"/>
    <property type="project" value="UniProtKB-KW"/>
</dbReference>
<feature type="domain" description="F420-non-reducing hydrogenase iron-sulfur subunit D" evidence="5">
    <location>
        <begin position="7"/>
        <end position="128"/>
    </location>
</feature>
<dbReference type="InterPro" id="IPR003813">
    <property type="entry name" value="MvhD/FlpD"/>
</dbReference>
<keyword evidence="4" id="KW-0411">Iron-sulfur</keyword>
<dbReference type="GO" id="GO:0051536">
    <property type="term" value="F:iron-sulfur cluster binding"/>
    <property type="evidence" value="ECO:0007669"/>
    <property type="project" value="UniProtKB-KW"/>
</dbReference>
<organism evidence="6 7">
    <name type="scientific">Candidatus Edwardsbacteria bacterium GWF2_54_11</name>
    <dbReference type="NCBI Taxonomy" id="1817851"/>
    <lineage>
        <taxon>Bacteria</taxon>
        <taxon>Candidatus Edwardsiibacteriota</taxon>
    </lineage>
</organism>
<evidence type="ECO:0000313" key="6">
    <source>
        <dbReference type="EMBL" id="OGF09300.1"/>
    </source>
</evidence>
<name>A0A1F5R4B8_9BACT</name>
<keyword evidence="2" id="KW-0560">Oxidoreductase</keyword>
<gene>
    <name evidence="6" type="ORF">A2024_08405</name>
</gene>
<keyword evidence="1" id="KW-0479">Metal-binding</keyword>